<evidence type="ECO:0000259" key="4">
    <source>
        <dbReference type="PROSITE" id="PS01124"/>
    </source>
</evidence>
<dbReference type="InterPro" id="IPR041522">
    <property type="entry name" value="CdaR_GGDEF"/>
</dbReference>
<feature type="domain" description="HTH araC/xylS-type" evidence="4">
    <location>
        <begin position="371"/>
        <end position="468"/>
    </location>
</feature>
<comment type="caution">
    <text evidence="5">The sequence shown here is derived from an EMBL/GenBank/DDBJ whole genome shotgun (WGS) entry which is preliminary data.</text>
</comment>
<dbReference type="GO" id="GO:0003700">
    <property type="term" value="F:DNA-binding transcription factor activity"/>
    <property type="evidence" value="ECO:0007669"/>
    <property type="project" value="InterPro"/>
</dbReference>
<dbReference type="InterPro" id="IPR018060">
    <property type="entry name" value="HTH_AraC"/>
</dbReference>
<dbReference type="PROSITE" id="PS01124">
    <property type="entry name" value="HTH_ARAC_FAMILY_2"/>
    <property type="match status" value="1"/>
</dbReference>
<organism evidence="5 6">
    <name type="scientific">Paenibacillus rigui</name>
    <dbReference type="NCBI Taxonomy" id="554312"/>
    <lineage>
        <taxon>Bacteria</taxon>
        <taxon>Bacillati</taxon>
        <taxon>Bacillota</taxon>
        <taxon>Bacilli</taxon>
        <taxon>Bacillales</taxon>
        <taxon>Paenibacillaceae</taxon>
        <taxon>Paenibacillus</taxon>
    </lineage>
</organism>
<keyword evidence="1" id="KW-0805">Transcription regulation</keyword>
<keyword evidence="2" id="KW-0238">DNA-binding</keyword>
<protein>
    <recommendedName>
        <fullName evidence="4">HTH araC/xylS-type domain-containing protein</fullName>
    </recommendedName>
</protein>
<dbReference type="AlphaFoldDB" id="A0A229UXY7"/>
<dbReference type="SMART" id="SM00342">
    <property type="entry name" value="HTH_ARAC"/>
    <property type="match status" value="1"/>
</dbReference>
<name>A0A229UXY7_9BACL</name>
<evidence type="ECO:0000256" key="1">
    <source>
        <dbReference type="ARBA" id="ARBA00023015"/>
    </source>
</evidence>
<evidence type="ECO:0000256" key="3">
    <source>
        <dbReference type="ARBA" id="ARBA00023163"/>
    </source>
</evidence>
<dbReference type="GO" id="GO:0043565">
    <property type="term" value="F:sequence-specific DNA binding"/>
    <property type="evidence" value="ECO:0007669"/>
    <property type="project" value="InterPro"/>
</dbReference>
<dbReference type="Proteomes" id="UP000215509">
    <property type="component" value="Unassembled WGS sequence"/>
</dbReference>
<dbReference type="EMBL" id="NMQW01000002">
    <property type="protein sequence ID" value="OXM88223.1"/>
    <property type="molecule type" value="Genomic_DNA"/>
</dbReference>
<dbReference type="PANTHER" id="PTHR43280:SF10">
    <property type="entry name" value="REGULATORY PROTEIN POCR"/>
    <property type="match status" value="1"/>
</dbReference>
<gene>
    <name evidence="5" type="ORF">CF651_03795</name>
</gene>
<evidence type="ECO:0000256" key="2">
    <source>
        <dbReference type="ARBA" id="ARBA00023125"/>
    </source>
</evidence>
<evidence type="ECO:0000313" key="6">
    <source>
        <dbReference type="Proteomes" id="UP000215509"/>
    </source>
</evidence>
<keyword evidence="3" id="KW-0804">Transcription</keyword>
<dbReference type="Gene3D" id="1.10.10.60">
    <property type="entry name" value="Homeodomain-like"/>
    <property type="match status" value="2"/>
</dbReference>
<accession>A0A229UXY7</accession>
<proteinExistence type="predicted"/>
<dbReference type="Pfam" id="PF12833">
    <property type="entry name" value="HTH_18"/>
    <property type="match status" value="1"/>
</dbReference>
<keyword evidence="6" id="KW-1185">Reference proteome</keyword>
<evidence type="ECO:0000313" key="5">
    <source>
        <dbReference type="EMBL" id="OXM88223.1"/>
    </source>
</evidence>
<dbReference type="PRINTS" id="PR00032">
    <property type="entry name" value="HTHARAC"/>
</dbReference>
<sequence length="471" mass="54472">MPSTKPPIFFPYPNGKKPLIITIDTKYRLSIIKTRVLKGLDRGFLIQTKLSIIDKMELGIEWTEPRTDAWHLEMLTCSKGIWSMHNQKRFFDDEEMLKLMRDRFLVGLVTKDSQQTHPVQEILAYLNLNPYFTFPAIALLEPVMTSVDESEKRKWMEILRDDLQQQETGGSVVFIDGEGRLGVLFSWVSKDWIETLQLRVKQAFSMTVNMSVGKPCGQLSDIHNSYRQALLALKNKFYNGVGEIVYFSELSKFQKISVYPAERETLLYERLKAAVHPEMIRNAVEEWYGFILQNGPVAPKSIYELTIRMLIGLEKRVTASEMVSALNRVEMMAVVEMRSIQEVQSFVVDYLTGLREVMLQQERESLRSIIKKTIQYMEQECQHATLYSVAQKVYMTPAYLSSLFKTNTGKTFIDQLTDIRINKAKAMLKSTHLKNYEVAEQVGYKDSRYFSQIFKKKVGVSPSEYRDSTGL</sequence>
<dbReference type="PANTHER" id="PTHR43280">
    <property type="entry name" value="ARAC-FAMILY TRANSCRIPTIONAL REGULATOR"/>
    <property type="match status" value="1"/>
</dbReference>
<dbReference type="InterPro" id="IPR009057">
    <property type="entry name" value="Homeodomain-like_sf"/>
</dbReference>
<dbReference type="Pfam" id="PF17853">
    <property type="entry name" value="GGDEF_2"/>
    <property type="match status" value="1"/>
</dbReference>
<reference evidence="5 6" key="1">
    <citation type="submission" date="2017-07" db="EMBL/GenBank/DDBJ databases">
        <title>Genome sequencing and assembly of Paenibacillus rigui.</title>
        <authorList>
            <person name="Mayilraj S."/>
        </authorList>
    </citation>
    <scope>NUCLEOTIDE SEQUENCE [LARGE SCALE GENOMIC DNA]</scope>
    <source>
        <strain evidence="5 6">JCM 16352</strain>
    </source>
</reference>
<dbReference type="SUPFAM" id="SSF46689">
    <property type="entry name" value="Homeodomain-like"/>
    <property type="match status" value="1"/>
</dbReference>
<dbReference type="OrthoDB" id="324626at2"/>
<dbReference type="InterPro" id="IPR020449">
    <property type="entry name" value="Tscrpt_reg_AraC-type_HTH"/>
</dbReference>